<evidence type="ECO:0000313" key="3">
    <source>
        <dbReference type="Proteomes" id="UP000789396"/>
    </source>
</evidence>
<gene>
    <name evidence="2" type="ORF">RFULGI_LOCUS7026</name>
</gene>
<comment type="caution">
    <text evidence="2">The sequence shown here is derived from an EMBL/GenBank/DDBJ whole genome shotgun (WGS) entry which is preliminary data.</text>
</comment>
<proteinExistence type="predicted"/>
<name>A0A9N9CTL4_9GLOM</name>
<dbReference type="OrthoDB" id="10565876at2759"/>
<sequence>QPEEQSIMQLSKSENESHQPKPFEFDCLIDVKKFCETPRELIAVSNNKLIAIQSHTGIIDDHLWVQEVSKKQWIKYLREELNVYNEIRVLPKKSQIEEVLKKFIDNSSISEMNETQSCKGSLVKWEVYGNKRIIKAFLKKSDLESVEYNLKLNNRIYYTGGSLDLYIYTYKVQNNNWDDTIEIPFLPKMLLKIVNLYKDKNELSQKFENITKEIIQKLTNDEKKEIQKLDNEKIIHELKKNLLKEIDRLEN</sequence>
<dbReference type="EMBL" id="CAJVPZ010009733">
    <property type="protein sequence ID" value="CAG8612298.1"/>
    <property type="molecule type" value="Genomic_DNA"/>
</dbReference>
<protein>
    <submittedName>
        <fullName evidence="2">15744_t:CDS:1</fullName>
    </submittedName>
</protein>
<evidence type="ECO:0000313" key="2">
    <source>
        <dbReference type="EMBL" id="CAG8612298.1"/>
    </source>
</evidence>
<keyword evidence="1" id="KW-0175">Coiled coil</keyword>
<organism evidence="2 3">
    <name type="scientific">Racocetra fulgida</name>
    <dbReference type="NCBI Taxonomy" id="60492"/>
    <lineage>
        <taxon>Eukaryota</taxon>
        <taxon>Fungi</taxon>
        <taxon>Fungi incertae sedis</taxon>
        <taxon>Mucoromycota</taxon>
        <taxon>Glomeromycotina</taxon>
        <taxon>Glomeromycetes</taxon>
        <taxon>Diversisporales</taxon>
        <taxon>Gigasporaceae</taxon>
        <taxon>Racocetra</taxon>
    </lineage>
</organism>
<accession>A0A9N9CTL4</accession>
<feature type="non-terminal residue" evidence="2">
    <location>
        <position position="251"/>
    </location>
</feature>
<evidence type="ECO:0000256" key="1">
    <source>
        <dbReference type="SAM" id="Coils"/>
    </source>
</evidence>
<dbReference type="AlphaFoldDB" id="A0A9N9CTL4"/>
<dbReference type="Proteomes" id="UP000789396">
    <property type="component" value="Unassembled WGS sequence"/>
</dbReference>
<keyword evidence="3" id="KW-1185">Reference proteome</keyword>
<reference evidence="2" key="1">
    <citation type="submission" date="2021-06" db="EMBL/GenBank/DDBJ databases">
        <authorList>
            <person name="Kallberg Y."/>
            <person name="Tangrot J."/>
            <person name="Rosling A."/>
        </authorList>
    </citation>
    <scope>NUCLEOTIDE SEQUENCE</scope>
    <source>
        <strain evidence="2">IN212</strain>
    </source>
</reference>
<feature type="coiled-coil region" evidence="1">
    <location>
        <begin position="193"/>
        <end position="232"/>
    </location>
</feature>